<dbReference type="AlphaFoldDB" id="A0AAE1Q8H3"/>
<dbReference type="Proteomes" id="UP001292094">
    <property type="component" value="Unassembled WGS sequence"/>
</dbReference>
<dbReference type="EMBL" id="JAWZYT010000559">
    <property type="protein sequence ID" value="KAK4321818.1"/>
    <property type="molecule type" value="Genomic_DNA"/>
</dbReference>
<evidence type="ECO:0000313" key="1">
    <source>
        <dbReference type="EMBL" id="KAK4321818.1"/>
    </source>
</evidence>
<sequence length="75" mass="8487">MKLYLFFSPTSETTSKKKVLEGDEPDTEDAAINVSKCKDEEQMVPLEKMKTLCKKVEKFASQHNMTDTAVSTKLI</sequence>
<evidence type="ECO:0000313" key="2">
    <source>
        <dbReference type="Proteomes" id="UP001292094"/>
    </source>
</evidence>
<keyword evidence="2" id="KW-1185">Reference proteome</keyword>
<name>A0AAE1Q8H3_9EUCA</name>
<reference evidence="1" key="1">
    <citation type="submission" date="2023-11" db="EMBL/GenBank/DDBJ databases">
        <title>Genome assemblies of two species of porcelain crab, Petrolisthes cinctipes and Petrolisthes manimaculis (Anomura: Porcellanidae).</title>
        <authorList>
            <person name="Angst P."/>
        </authorList>
    </citation>
    <scope>NUCLEOTIDE SEQUENCE</scope>
    <source>
        <strain evidence="1">PB745_02</strain>
        <tissue evidence="1">Gill</tissue>
    </source>
</reference>
<protein>
    <submittedName>
        <fullName evidence="1">Uncharacterized protein</fullName>
    </submittedName>
</protein>
<proteinExistence type="predicted"/>
<organism evidence="1 2">
    <name type="scientific">Petrolisthes manimaculis</name>
    <dbReference type="NCBI Taxonomy" id="1843537"/>
    <lineage>
        <taxon>Eukaryota</taxon>
        <taxon>Metazoa</taxon>
        <taxon>Ecdysozoa</taxon>
        <taxon>Arthropoda</taxon>
        <taxon>Crustacea</taxon>
        <taxon>Multicrustacea</taxon>
        <taxon>Malacostraca</taxon>
        <taxon>Eumalacostraca</taxon>
        <taxon>Eucarida</taxon>
        <taxon>Decapoda</taxon>
        <taxon>Pleocyemata</taxon>
        <taxon>Anomura</taxon>
        <taxon>Galatheoidea</taxon>
        <taxon>Porcellanidae</taxon>
        <taxon>Petrolisthes</taxon>
    </lineage>
</organism>
<accession>A0AAE1Q8H3</accession>
<comment type="caution">
    <text evidence="1">The sequence shown here is derived from an EMBL/GenBank/DDBJ whole genome shotgun (WGS) entry which is preliminary data.</text>
</comment>
<gene>
    <name evidence="1" type="ORF">Pmani_007445</name>
</gene>